<evidence type="ECO:0000313" key="2">
    <source>
        <dbReference type="Proteomes" id="UP000790709"/>
    </source>
</evidence>
<gene>
    <name evidence="1" type="ORF">BV22DRAFT_1048351</name>
</gene>
<dbReference type="Proteomes" id="UP000790709">
    <property type="component" value="Unassembled WGS sequence"/>
</dbReference>
<keyword evidence="2" id="KW-1185">Reference proteome</keyword>
<name>A0ACB8BEB2_9AGAM</name>
<proteinExistence type="predicted"/>
<evidence type="ECO:0000313" key="1">
    <source>
        <dbReference type="EMBL" id="KAH7923173.1"/>
    </source>
</evidence>
<sequence length="230" mass="25069">MKSSLTVNDKKLNLVRFKLPPGSEIGGRPPDQTNRRPSNQIDQRPTCQTNRQPAFQTSRGPSNQPTKGHNKTSRRASRGRRGGIREDQDRRAGSPKITRSRPATISPFGNKLCTSSAWVMLDGWMDAGDVTCRTRGDFISLEHTRGDSIGFHGTRTPREARCDVMHYAVHERTPGKNGIRGSAGYESALGRTGSGYAPGRNGRRRTGGHGGGLGTYEKSVVGLGRSTKAR</sequence>
<comment type="caution">
    <text evidence="1">The sequence shown here is derived from an EMBL/GenBank/DDBJ whole genome shotgun (WGS) entry which is preliminary data.</text>
</comment>
<reference evidence="1" key="1">
    <citation type="journal article" date="2021" name="New Phytol.">
        <title>Evolutionary innovations through gain and loss of genes in the ectomycorrhizal Boletales.</title>
        <authorList>
            <person name="Wu G."/>
            <person name="Miyauchi S."/>
            <person name="Morin E."/>
            <person name="Kuo A."/>
            <person name="Drula E."/>
            <person name="Varga T."/>
            <person name="Kohler A."/>
            <person name="Feng B."/>
            <person name="Cao Y."/>
            <person name="Lipzen A."/>
            <person name="Daum C."/>
            <person name="Hundley H."/>
            <person name="Pangilinan J."/>
            <person name="Johnson J."/>
            <person name="Barry K."/>
            <person name="LaButti K."/>
            <person name="Ng V."/>
            <person name="Ahrendt S."/>
            <person name="Min B."/>
            <person name="Choi I.G."/>
            <person name="Park H."/>
            <person name="Plett J.M."/>
            <person name="Magnuson J."/>
            <person name="Spatafora J.W."/>
            <person name="Nagy L.G."/>
            <person name="Henrissat B."/>
            <person name="Grigoriev I.V."/>
            <person name="Yang Z.L."/>
            <person name="Xu J."/>
            <person name="Martin F.M."/>
        </authorList>
    </citation>
    <scope>NUCLEOTIDE SEQUENCE</scope>
    <source>
        <strain evidence="1">KUC20120723A-06</strain>
    </source>
</reference>
<accession>A0ACB8BEB2</accession>
<dbReference type="EMBL" id="MU266460">
    <property type="protein sequence ID" value="KAH7923173.1"/>
    <property type="molecule type" value="Genomic_DNA"/>
</dbReference>
<organism evidence="1 2">
    <name type="scientific">Leucogyrophana mollusca</name>
    <dbReference type="NCBI Taxonomy" id="85980"/>
    <lineage>
        <taxon>Eukaryota</taxon>
        <taxon>Fungi</taxon>
        <taxon>Dikarya</taxon>
        <taxon>Basidiomycota</taxon>
        <taxon>Agaricomycotina</taxon>
        <taxon>Agaricomycetes</taxon>
        <taxon>Agaricomycetidae</taxon>
        <taxon>Boletales</taxon>
        <taxon>Boletales incertae sedis</taxon>
        <taxon>Leucogyrophana</taxon>
    </lineage>
</organism>
<protein>
    <submittedName>
        <fullName evidence="1">Uncharacterized protein</fullName>
    </submittedName>
</protein>